<organism evidence="2 3">
    <name type="scientific">Magnaporthiopsis poae (strain ATCC 64411 / 73-15)</name>
    <name type="common">Kentucky bluegrass fungus</name>
    <name type="synonym">Magnaporthe poae</name>
    <dbReference type="NCBI Taxonomy" id="644358"/>
    <lineage>
        <taxon>Eukaryota</taxon>
        <taxon>Fungi</taxon>
        <taxon>Dikarya</taxon>
        <taxon>Ascomycota</taxon>
        <taxon>Pezizomycotina</taxon>
        <taxon>Sordariomycetes</taxon>
        <taxon>Sordariomycetidae</taxon>
        <taxon>Magnaporthales</taxon>
        <taxon>Magnaporthaceae</taxon>
        <taxon>Magnaporthiopsis</taxon>
    </lineage>
</organism>
<dbReference type="VEuPathDB" id="FungiDB:MAPG_06935"/>
<evidence type="ECO:0000313" key="2">
    <source>
        <dbReference type="EnsemblFungi" id="MAPG_06935T0"/>
    </source>
</evidence>
<reference evidence="1" key="1">
    <citation type="submission" date="2010-05" db="EMBL/GenBank/DDBJ databases">
        <title>The Genome Sequence of Magnaporthe poae strain ATCC 64411.</title>
        <authorList>
            <consortium name="The Broad Institute Genome Sequencing Platform"/>
            <consortium name="Broad Institute Genome Sequencing Center for Infectious Disease"/>
            <person name="Ma L.-J."/>
            <person name="Dead R."/>
            <person name="Young S."/>
            <person name="Zeng Q."/>
            <person name="Koehrsen M."/>
            <person name="Alvarado L."/>
            <person name="Berlin A."/>
            <person name="Chapman S.B."/>
            <person name="Chen Z."/>
            <person name="Freedman E."/>
            <person name="Gellesch M."/>
            <person name="Goldberg J."/>
            <person name="Griggs A."/>
            <person name="Gujja S."/>
            <person name="Heilman E.R."/>
            <person name="Heiman D."/>
            <person name="Hepburn T."/>
            <person name="Howarth C."/>
            <person name="Jen D."/>
            <person name="Larson L."/>
            <person name="Mehta T."/>
            <person name="Neiman D."/>
            <person name="Pearson M."/>
            <person name="Roberts A."/>
            <person name="Saif S."/>
            <person name="Shea T."/>
            <person name="Shenoy N."/>
            <person name="Sisk P."/>
            <person name="Stolte C."/>
            <person name="Sykes S."/>
            <person name="Walk T."/>
            <person name="White J."/>
            <person name="Yandava C."/>
            <person name="Haas B."/>
            <person name="Nusbaum C."/>
            <person name="Birren B."/>
        </authorList>
    </citation>
    <scope>NUCLEOTIDE SEQUENCE</scope>
    <source>
        <strain evidence="1">ATCC 64411</strain>
    </source>
</reference>
<reference evidence="2" key="5">
    <citation type="submission" date="2015-06" db="UniProtKB">
        <authorList>
            <consortium name="EnsemblFungi"/>
        </authorList>
    </citation>
    <scope>IDENTIFICATION</scope>
    <source>
        <strain evidence="2">ATCC 64411</strain>
    </source>
</reference>
<reference evidence="1" key="3">
    <citation type="submission" date="2011-03" db="EMBL/GenBank/DDBJ databases">
        <title>Annotation of Magnaporthe poae ATCC 64411.</title>
        <authorList>
            <person name="Ma L.-J."/>
            <person name="Dead R."/>
            <person name="Young S.K."/>
            <person name="Zeng Q."/>
            <person name="Gargeya S."/>
            <person name="Fitzgerald M."/>
            <person name="Haas B."/>
            <person name="Abouelleil A."/>
            <person name="Alvarado L."/>
            <person name="Arachchi H.M."/>
            <person name="Berlin A."/>
            <person name="Brown A."/>
            <person name="Chapman S.B."/>
            <person name="Chen Z."/>
            <person name="Dunbar C."/>
            <person name="Freedman E."/>
            <person name="Gearin G."/>
            <person name="Gellesch M."/>
            <person name="Goldberg J."/>
            <person name="Griggs A."/>
            <person name="Gujja S."/>
            <person name="Heiman D."/>
            <person name="Howarth C."/>
            <person name="Larson L."/>
            <person name="Lui A."/>
            <person name="MacDonald P.J.P."/>
            <person name="Mehta T."/>
            <person name="Montmayeur A."/>
            <person name="Murphy C."/>
            <person name="Neiman D."/>
            <person name="Pearson M."/>
            <person name="Priest M."/>
            <person name="Roberts A."/>
            <person name="Saif S."/>
            <person name="Shea T."/>
            <person name="Shenoy N."/>
            <person name="Sisk P."/>
            <person name="Stolte C."/>
            <person name="Sykes S."/>
            <person name="Yandava C."/>
            <person name="Wortman J."/>
            <person name="Nusbaum C."/>
            <person name="Birren B."/>
        </authorList>
    </citation>
    <scope>NUCLEOTIDE SEQUENCE</scope>
    <source>
        <strain evidence="1">ATCC 64411</strain>
    </source>
</reference>
<evidence type="ECO:0000313" key="1">
    <source>
        <dbReference type="EMBL" id="KLU87945.1"/>
    </source>
</evidence>
<reference evidence="2" key="4">
    <citation type="journal article" date="2015" name="G3 (Bethesda)">
        <title>Genome sequences of three phytopathogenic species of the Magnaporthaceae family of fungi.</title>
        <authorList>
            <person name="Okagaki L.H."/>
            <person name="Nunes C.C."/>
            <person name="Sailsbery J."/>
            <person name="Clay B."/>
            <person name="Brown D."/>
            <person name="John T."/>
            <person name="Oh Y."/>
            <person name="Young N."/>
            <person name="Fitzgerald M."/>
            <person name="Haas B.J."/>
            <person name="Zeng Q."/>
            <person name="Young S."/>
            <person name="Adiconis X."/>
            <person name="Fan L."/>
            <person name="Levin J.Z."/>
            <person name="Mitchell T.K."/>
            <person name="Okubara P.A."/>
            <person name="Farman M.L."/>
            <person name="Kohn L.M."/>
            <person name="Birren B."/>
            <person name="Ma L.-J."/>
            <person name="Dean R.A."/>
        </authorList>
    </citation>
    <scope>NUCLEOTIDE SEQUENCE</scope>
    <source>
        <strain evidence="2">ATCC 64411 / 73-15</strain>
    </source>
</reference>
<gene>
    <name evidence="1" type="ORF">MAPG_06935</name>
</gene>
<dbReference type="EMBL" id="GL876971">
    <property type="protein sequence ID" value="KLU87945.1"/>
    <property type="molecule type" value="Genomic_DNA"/>
</dbReference>
<sequence>MYVPWKLDDYLAIVSRREWGTRQGLQMPWRLSDTNRSGKASYRRLAGACTATLGIRPDNRQAAGQAGLARYQADSCCSSAIFPRQPPLSRLALARLRIASAEAPFSSEQRRARASGSLGRLPACSRAAQWHISSYHDHGSLADELRYQHILSCCRGHVLQVAELHHYPSSLQPASPVAVPP</sequence>
<dbReference type="Proteomes" id="UP000011715">
    <property type="component" value="Unassembled WGS sequence"/>
</dbReference>
<reference evidence="3" key="2">
    <citation type="submission" date="2010-05" db="EMBL/GenBank/DDBJ databases">
        <title>The genome sequence of Magnaporthe poae strain ATCC 64411.</title>
        <authorList>
            <person name="Ma L.-J."/>
            <person name="Dead R."/>
            <person name="Young S."/>
            <person name="Zeng Q."/>
            <person name="Koehrsen M."/>
            <person name="Alvarado L."/>
            <person name="Berlin A."/>
            <person name="Chapman S.B."/>
            <person name="Chen Z."/>
            <person name="Freedman E."/>
            <person name="Gellesch M."/>
            <person name="Goldberg J."/>
            <person name="Griggs A."/>
            <person name="Gujja S."/>
            <person name="Heilman E.R."/>
            <person name="Heiman D."/>
            <person name="Hepburn T."/>
            <person name="Howarth C."/>
            <person name="Jen D."/>
            <person name="Larson L."/>
            <person name="Mehta T."/>
            <person name="Neiman D."/>
            <person name="Pearson M."/>
            <person name="Roberts A."/>
            <person name="Saif S."/>
            <person name="Shea T."/>
            <person name="Shenoy N."/>
            <person name="Sisk P."/>
            <person name="Stolte C."/>
            <person name="Sykes S."/>
            <person name="Walk T."/>
            <person name="White J."/>
            <person name="Yandava C."/>
            <person name="Haas B."/>
            <person name="Nusbaum C."/>
            <person name="Birren B."/>
        </authorList>
    </citation>
    <scope>NUCLEOTIDE SEQUENCE [LARGE SCALE GENOMIC DNA]</scope>
    <source>
        <strain evidence="3">ATCC 64411 / 73-15</strain>
    </source>
</reference>
<dbReference type="EMBL" id="ADBL01001666">
    <property type="status" value="NOT_ANNOTATED_CDS"/>
    <property type="molecule type" value="Genomic_DNA"/>
</dbReference>
<evidence type="ECO:0000313" key="3">
    <source>
        <dbReference type="Proteomes" id="UP000011715"/>
    </source>
</evidence>
<protein>
    <submittedName>
        <fullName evidence="1 2">Uncharacterized protein</fullName>
    </submittedName>
</protein>
<accession>A0A0C4E3D6</accession>
<name>A0A0C4E3D6_MAGP6</name>
<keyword evidence="3" id="KW-1185">Reference proteome</keyword>
<dbReference type="EnsemblFungi" id="MAPG_06935T0">
    <property type="protein sequence ID" value="MAPG_06935T0"/>
    <property type="gene ID" value="MAPG_06935"/>
</dbReference>
<dbReference type="AlphaFoldDB" id="A0A0C4E3D6"/>
<proteinExistence type="predicted"/>